<dbReference type="EMBL" id="CP053015">
    <property type="protein sequence ID" value="QJQ32740.1"/>
    <property type="molecule type" value="Genomic_DNA"/>
</dbReference>
<dbReference type="SUPFAM" id="SSF53756">
    <property type="entry name" value="UDP-Glycosyltransferase/glycogen phosphorylase"/>
    <property type="match status" value="1"/>
</dbReference>
<keyword evidence="2" id="KW-0808">Transferase</keyword>
<proteinExistence type="predicted"/>
<evidence type="ECO:0000313" key="3">
    <source>
        <dbReference type="Proteomes" id="UP000503018"/>
    </source>
</evidence>
<dbReference type="Pfam" id="PF13692">
    <property type="entry name" value="Glyco_trans_1_4"/>
    <property type="match status" value="1"/>
</dbReference>
<sequence>MTTPGPTARDLRIALFSGNYNYVRDGANQALNRLVGYGLNQGAKFRVYSPTVAEPAFPPTGDLVDVPAIPLPGGRGEYRLAKGLPRHVIADLESFQPNCVHVSAPDILGHRAVTYARNRGLPVVASVHTLFETYPAYYGLGFLEGLVVAALRRFYNRCDALVAPSEEIVARLQRQGVKPPIAVWSRGVDHERFNPVRRDNEWRRSLGIGDDELVIGFLGRLVLEKGLDIFAATCTELRRRNVPHRVLIIGDGPAKHGFLAEVPDAVMAGFQMGDDLGRAVACMDVLLNPSVTETFGNVTLEAMAAGVAVVAADATGARTLVQNGVTGHLVEPRAVSAYADAIEGYANDRVSLRQSGTAGHHAAQAYHWDAINQKVVDTYLSTLPKRG</sequence>
<organism evidence="2 3">
    <name type="scientific">Sphingomonas lacunae</name>
    <dbReference type="NCBI Taxonomy" id="2698828"/>
    <lineage>
        <taxon>Bacteria</taxon>
        <taxon>Pseudomonadati</taxon>
        <taxon>Pseudomonadota</taxon>
        <taxon>Alphaproteobacteria</taxon>
        <taxon>Sphingomonadales</taxon>
        <taxon>Sphingomonadaceae</taxon>
        <taxon>Sphingomonas</taxon>
    </lineage>
</organism>
<dbReference type="KEGG" id="slan:GV829_10055"/>
<dbReference type="Pfam" id="PF13439">
    <property type="entry name" value="Glyco_transf_4"/>
    <property type="match status" value="1"/>
</dbReference>
<accession>A0A6M4AWK2</accession>
<dbReference type="GO" id="GO:0016757">
    <property type="term" value="F:glycosyltransferase activity"/>
    <property type="evidence" value="ECO:0007669"/>
    <property type="project" value="TreeGrafter"/>
</dbReference>
<dbReference type="Proteomes" id="UP000503018">
    <property type="component" value="Chromosome"/>
</dbReference>
<reference evidence="2 3" key="1">
    <citation type="submission" date="2020-01" db="EMBL/GenBank/DDBJ databases">
        <title>Sphingomonas sp. strain CSW-10.</title>
        <authorList>
            <person name="Chen W.-M."/>
        </authorList>
    </citation>
    <scope>NUCLEOTIDE SEQUENCE [LARGE SCALE GENOMIC DNA]</scope>
    <source>
        <strain evidence="2 3">CSW-10</strain>
    </source>
</reference>
<evidence type="ECO:0000259" key="1">
    <source>
        <dbReference type="Pfam" id="PF13439"/>
    </source>
</evidence>
<keyword evidence="3" id="KW-1185">Reference proteome</keyword>
<dbReference type="RefSeq" id="WP_169946301.1">
    <property type="nucleotide sequence ID" value="NZ_CP053015.1"/>
</dbReference>
<dbReference type="AlphaFoldDB" id="A0A6M4AWK2"/>
<dbReference type="Gene3D" id="3.40.50.2000">
    <property type="entry name" value="Glycogen Phosphorylase B"/>
    <property type="match status" value="2"/>
</dbReference>
<evidence type="ECO:0000313" key="2">
    <source>
        <dbReference type="EMBL" id="QJQ32740.1"/>
    </source>
</evidence>
<dbReference type="InterPro" id="IPR050194">
    <property type="entry name" value="Glycosyltransferase_grp1"/>
</dbReference>
<name>A0A6M4AWK2_9SPHN</name>
<dbReference type="InterPro" id="IPR028098">
    <property type="entry name" value="Glyco_trans_4-like_N"/>
</dbReference>
<dbReference type="CDD" id="cd03814">
    <property type="entry name" value="GT4-like"/>
    <property type="match status" value="1"/>
</dbReference>
<gene>
    <name evidence="2" type="ORF">GV829_10055</name>
</gene>
<dbReference type="PANTHER" id="PTHR45947:SF3">
    <property type="entry name" value="SULFOQUINOVOSYL TRANSFERASE SQD2"/>
    <property type="match status" value="1"/>
</dbReference>
<dbReference type="PANTHER" id="PTHR45947">
    <property type="entry name" value="SULFOQUINOVOSYL TRANSFERASE SQD2"/>
    <property type="match status" value="1"/>
</dbReference>
<feature type="domain" description="Glycosyltransferase subfamily 4-like N-terminal" evidence="1">
    <location>
        <begin position="26"/>
        <end position="192"/>
    </location>
</feature>
<protein>
    <submittedName>
        <fullName evidence="2">Glycosyltransferase family 1 protein</fullName>
    </submittedName>
</protein>